<reference evidence="2" key="1">
    <citation type="journal article" date="2019" name="Int. J. Syst. Evol. Microbiol.">
        <title>The Global Catalogue of Microorganisms (GCM) 10K type strain sequencing project: providing services to taxonomists for standard genome sequencing and annotation.</title>
        <authorList>
            <consortium name="The Broad Institute Genomics Platform"/>
            <consortium name="The Broad Institute Genome Sequencing Center for Infectious Disease"/>
            <person name="Wu L."/>
            <person name="Ma J."/>
        </authorList>
    </citation>
    <scope>NUCLEOTIDE SEQUENCE [LARGE SCALE GENOMIC DNA]</scope>
    <source>
        <strain evidence="2">CGMCC 4.7192</strain>
    </source>
</reference>
<dbReference type="InterPro" id="IPR023389">
    <property type="entry name" value="DOPA-like_sf"/>
</dbReference>
<dbReference type="RefSeq" id="WP_380252357.1">
    <property type="nucleotide sequence ID" value="NZ_JBHUII010000006.1"/>
</dbReference>
<sequence>MTVLGDFHAHVYFDEKTVSLARVLSEEARDHFGIAMGRVHEKNVGPHPRWSCQLSVPPEKFGEVVSWLSLNRNGLTLFIHANTGDDLKDHTDHAIWMGEVLDLNLSAFS</sequence>
<gene>
    <name evidence="1" type="ORF">ACFSKO_13195</name>
</gene>
<evidence type="ECO:0000313" key="2">
    <source>
        <dbReference type="Proteomes" id="UP001597294"/>
    </source>
</evidence>
<dbReference type="PIRSF" id="PIRSF028139">
    <property type="entry name" value="DOPA-diox_rel_Mll2280"/>
    <property type="match status" value="1"/>
</dbReference>
<dbReference type="Proteomes" id="UP001597294">
    <property type="component" value="Unassembled WGS sequence"/>
</dbReference>
<comment type="caution">
    <text evidence="1">The sequence shown here is derived from an EMBL/GenBank/DDBJ whole genome shotgun (WGS) entry which is preliminary data.</text>
</comment>
<organism evidence="1 2">
    <name type="scientific">Kiloniella antarctica</name>
    <dbReference type="NCBI Taxonomy" id="1550907"/>
    <lineage>
        <taxon>Bacteria</taxon>
        <taxon>Pseudomonadati</taxon>
        <taxon>Pseudomonadota</taxon>
        <taxon>Alphaproteobacteria</taxon>
        <taxon>Rhodospirillales</taxon>
        <taxon>Kiloniellaceae</taxon>
        <taxon>Kiloniella</taxon>
    </lineage>
</organism>
<dbReference type="PANTHER" id="PTHR36423:SF2">
    <property type="entry name" value="AFR070WP"/>
    <property type="match status" value="1"/>
</dbReference>
<name>A0ABW5BP07_9PROT</name>
<dbReference type="EMBL" id="JBHUII010000006">
    <property type="protein sequence ID" value="MFD2206583.1"/>
    <property type="molecule type" value="Genomic_DNA"/>
</dbReference>
<proteinExistence type="predicted"/>
<keyword evidence="2" id="KW-1185">Reference proteome</keyword>
<evidence type="ECO:0000313" key="1">
    <source>
        <dbReference type="EMBL" id="MFD2206583.1"/>
    </source>
</evidence>
<dbReference type="Gene3D" id="3.30.70.1240">
    <property type="entry name" value="DOPA-like domains"/>
    <property type="match status" value="1"/>
</dbReference>
<dbReference type="InterPro" id="IPR014980">
    <property type="entry name" value="DOPA_dioxygen"/>
</dbReference>
<dbReference type="Pfam" id="PF08883">
    <property type="entry name" value="DOPA_dioxygen"/>
    <property type="match status" value="1"/>
</dbReference>
<dbReference type="SUPFAM" id="SSF143410">
    <property type="entry name" value="DOPA-like"/>
    <property type="match status" value="1"/>
</dbReference>
<accession>A0ABW5BP07</accession>
<dbReference type="PANTHER" id="PTHR36423">
    <property type="entry name" value="AFR070WP"/>
    <property type="match status" value="1"/>
</dbReference>
<protein>
    <submittedName>
        <fullName evidence="1">DOPA 4,5-dioxygenase family protein</fullName>
    </submittedName>
</protein>